<organism evidence="1 2">
    <name type="scientific">Caballeronia telluris</name>
    <dbReference type="NCBI Taxonomy" id="326475"/>
    <lineage>
        <taxon>Bacteria</taxon>
        <taxon>Pseudomonadati</taxon>
        <taxon>Pseudomonadota</taxon>
        <taxon>Betaproteobacteria</taxon>
        <taxon>Burkholderiales</taxon>
        <taxon>Burkholderiaceae</taxon>
        <taxon>Caballeronia</taxon>
    </lineage>
</organism>
<dbReference type="Proteomes" id="UP000054717">
    <property type="component" value="Unassembled WGS sequence"/>
</dbReference>
<evidence type="ECO:0000313" key="1">
    <source>
        <dbReference type="EMBL" id="SAL10493.1"/>
    </source>
</evidence>
<proteinExistence type="predicted"/>
<reference evidence="1" key="1">
    <citation type="submission" date="2016-01" db="EMBL/GenBank/DDBJ databases">
        <authorList>
            <person name="Peeters Charlotte."/>
        </authorList>
    </citation>
    <scope>NUCLEOTIDE SEQUENCE</scope>
    <source>
        <strain evidence="1">LMG 22936</strain>
    </source>
</reference>
<accession>A0A158ESP7</accession>
<protein>
    <submittedName>
        <fullName evidence="1">Uncharacterized protein</fullName>
    </submittedName>
</protein>
<sequence length="159" mass="17264">MREIPVLDEKEIQVLCERAKTIIMAHPAPLIRLARDIESIREFGTQGGPTTPQFDLLCASPPFVAMSAQIVERFVRHFGHGLFRPPFSFLLLALAATGPIAAAQTLVLRGAPIHRHDPLHALIRGLEAVFASHPEALSIPVRKVLAPYMLNPPGSAGTA</sequence>
<gene>
    <name evidence="1" type="ORF">AWB66_00200</name>
</gene>
<dbReference type="AlphaFoldDB" id="A0A158ESP7"/>
<evidence type="ECO:0000313" key="2">
    <source>
        <dbReference type="Proteomes" id="UP000054717"/>
    </source>
</evidence>
<comment type="caution">
    <text evidence="1">The sequence shown here is derived from an EMBL/GenBank/DDBJ whole genome shotgun (WGS) entry which is preliminary data.</text>
</comment>
<dbReference type="EMBL" id="FCNZ02000001">
    <property type="protein sequence ID" value="SAL10493.1"/>
    <property type="molecule type" value="Genomic_DNA"/>
</dbReference>
<keyword evidence="2" id="KW-1185">Reference proteome</keyword>
<name>A0A158ESP7_9BURK</name>